<name>A0A0C1Y148_9CYAN</name>
<dbReference type="AlphaFoldDB" id="A0A0C1Y148"/>
<comment type="caution">
    <text evidence="2">The sequence shown here is derived from an EMBL/GenBank/DDBJ whole genome shotgun (WGS) entry which is preliminary data.</text>
</comment>
<reference evidence="2" key="2">
    <citation type="journal article" date="2015" name="Genome Announc.">
        <title>Draft Genome Sequence of Filamentous Marine Cyanobacterium Lyngbya confervoides Strain BDU141951.</title>
        <authorList>
            <person name="Chandrababunaidu M.M."/>
            <person name="Sen D."/>
            <person name="Tripathy S."/>
        </authorList>
    </citation>
    <scope>NUCLEOTIDE SEQUENCE</scope>
    <source>
        <strain evidence="2">BDU141951</strain>
    </source>
</reference>
<dbReference type="InterPro" id="IPR000182">
    <property type="entry name" value="GNAT_dom"/>
</dbReference>
<dbReference type="PANTHER" id="PTHR13947">
    <property type="entry name" value="GNAT FAMILY N-ACETYLTRANSFERASE"/>
    <property type="match status" value="1"/>
</dbReference>
<gene>
    <name evidence="2" type="ORF">QQ91_005515</name>
</gene>
<evidence type="ECO:0000256" key="1">
    <source>
        <dbReference type="ARBA" id="ARBA00022679"/>
    </source>
</evidence>
<proteinExistence type="predicted"/>
<keyword evidence="1" id="KW-0808">Transferase</keyword>
<dbReference type="PROSITE" id="PS51186">
    <property type="entry name" value="GNAT"/>
    <property type="match status" value="1"/>
</dbReference>
<dbReference type="InterPro" id="IPR050769">
    <property type="entry name" value="NAT_camello-type"/>
</dbReference>
<organism evidence="2">
    <name type="scientific">Lyngbya confervoides BDU141951</name>
    <dbReference type="NCBI Taxonomy" id="1574623"/>
    <lineage>
        <taxon>Bacteria</taxon>
        <taxon>Bacillati</taxon>
        <taxon>Cyanobacteriota</taxon>
        <taxon>Cyanophyceae</taxon>
        <taxon>Oscillatoriophycideae</taxon>
        <taxon>Oscillatoriales</taxon>
        <taxon>Microcoleaceae</taxon>
        <taxon>Lyngbya</taxon>
    </lineage>
</organism>
<dbReference type="EMBL" id="JTHE02000003">
    <property type="protein sequence ID" value="NEV66566.1"/>
    <property type="molecule type" value="Genomic_DNA"/>
</dbReference>
<reference evidence="2" key="3">
    <citation type="submission" date="2020-02" db="EMBL/GenBank/DDBJ databases">
        <authorList>
            <person name="Sarangi A.N."/>
            <person name="Ghosh S."/>
            <person name="Mukherjee M."/>
            <person name="Tripathy S."/>
        </authorList>
    </citation>
    <scope>NUCLEOTIDE SEQUENCE</scope>
    <source>
        <strain evidence="2">BDU141951</strain>
    </source>
</reference>
<evidence type="ECO:0000313" key="2">
    <source>
        <dbReference type="EMBL" id="NEV66566.1"/>
    </source>
</evidence>
<dbReference type="CDD" id="cd04301">
    <property type="entry name" value="NAT_SF"/>
    <property type="match status" value="1"/>
</dbReference>
<dbReference type="Pfam" id="PF00583">
    <property type="entry name" value="Acetyltransf_1"/>
    <property type="match status" value="1"/>
</dbReference>
<protein>
    <submittedName>
        <fullName evidence="2">GNAT family N-acetyltransferase</fullName>
    </submittedName>
</protein>
<dbReference type="InterPro" id="IPR016181">
    <property type="entry name" value="Acyl_CoA_acyltransferase"/>
</dbReference>
<dbReference type="Gene3D" id="3.40.630.30">
    <property type="match status" value="1"/>
</dbReference>
<sequence length="162" mass="18314">MTFKIREIQPSDDPAIAAIIRQVLTEFGANRPGFAWADPELDHLSQAYQGDLAQYYVVVHDDRVIGGAGIAPFPCEYEQVCELQKMYLLSEFRGRGIGRHLMQRSLEAAVAMQYRGCYLETFDAMHGAIALYQKSGFEPLKTPLGDSGHNSCNRFFVRWFNS</sequence>
<accession>A0A0C1Y148</accession>
<dbReference type="SUPFAM" id="SSF55729">
    <property type="entry name" value="Acyl-CoA N-acyltransferases (Nat)"/>
    <property type="match status" value="1"/>
</dbReference>
<dbReference type="PANTHER" id="PTHR13947:SF37">
    <property type="entry name" value="LD18367P"/>
    <property type="match status" value="1"/>
</dbReference>
<reference evidence="2" key="1">
    <citation type="submission" date="2014-11" db="EMBL/GenBank/DDBJ databases">
        <authorList>
            <person name="Malar M.C."/>
            <person name="Sen D."/>
            <person name="Tripathy S."/>
        </authorList>
    </citation>
    <scope>NUCLEOTIDE SEQUENCE</scope>
    <source>
        <strain evidence="2">BDU141951</strain>
    </source>
</reference>
<dbReference type="GO" id="GO:0008080">
    <property type="term" value="F:N-acetyltransferase activity"/>
    <property type="evidence" value="ECO:0007669"/>
    <property type="project" value="InterPro"/>
</dbReference>